<accession>A0A378LBF3</accession>
<proteinExistence type="predicted"/>
<sequence length="198" mass="21593">MRKKYESTTMGAPKREKKNVSWNDKKTEGKIDQEHLKLGEAASPTKKILDDQIAELQKTGYSELEATAIVGKAQTPSGTVIITEPIFYDSKEKIAERRFLAAQTHTRIGKEESSESEVIAPSSSSRGKMQWTQAITPKEKSPTPGSEQQGAQKESSSQENGQEKESEVNPYSFFSPTSIGVGVALAVVATLGIAAFKK</sequence>
<gene>
    <name evidence="3" type="ORF">Lstg_1224</name>
    <name evidence="4" type="ORF">NCTC11991_02769</name>
</gene>
<protein>
    <submittedName>
        <fullName evidence="4">Uncharacterized protein</fullName>
    </submittedName>
</protein>
<evidence type="ECO:0000313" key="3">
    <source>
        <dbReference type="EMBL" id="KTD78489.1"/>
    </source>
</evidence>
<feature type="compositionally biased region" description="Low complexity" evidence="1">
    <location>
        <begin position="116"/>
        <end position="125"/>
    </location>
</feature>
<dbReference type="RefSeq" id="WP_133129201.1">
    <property type="nucleotide sequence ID" value="NZ_CAAAIO010000014.1"/>
</dbReference>
<feature type="region of interest" description="Disordered" evidence="1">
    <location>
        <begin position="105"/>
        <end position="171"/>
    </location>
</feature>
<evidence type="ECO:0000313" key="4">
    <source>
        <dbReference type="EMBL" id="STY24153.1"/>
    </source>
</evidence>
<evidence type="ECO:0000256" key="2">
    <source>
        <dbReference type="SAM" id="Phobius"/>
    </source>
</evidence>
<dbReference type="Proteomes" id="UP000255110">
    <property type="component" value="Unassembled WGS sequence"/>
</dbReference>
<keyword evidence="2" id="KW-1133">Transmembrane helix</keyword>
<feature type="region of interest" description="Disordered" evidence="1">
    <location>
        <begin position="1"/>
        <end position="35"/>
    </location>
</feature>
<reference evidence="3 5" key="1">
    <citation type="submission" date="2015-11" db="EMBL/GenBank/DDBJ databases">
        <title>Genomic analysis of 38 Legionella species identifies large and diverse effector repertoires.</title>
        <authorList>
            <person name="Burstein D."/>
            <person name="Amaro F."/>
            <person name="Zusman T."/>
            <person name="Lifshitz Z."/>
            <person name="Cohen O."/>
            <person name="Gilbert J.A."/>
            <person name="Pupko T."/>
            <person name="Shuman H.A."/>
            <person name="Segal G."/>
        </authorList>
    </citation>
    <scope>NUCLEOTIDE SEQUENCE [LARGE SCALE GENOMIC DNA]</scope>
    <source>
        <strain evidence="3 5">SC-18-C9</strain>
    </source>
</reference>
<dbReference type="OrthoDB" id="5653837at2"/>
<reference evidence="4 6" key="2">
    <citation type="submission" date="2018-06" db="EMBL/GenBank/DDBJ databases">
        <authorList>
            <consortium name="Pathogen Informatics"/>
            <person name="Doyle S."/>
        </authorList>
    </citation>
    <scope>NUCLEOTIDE SEQUENCE [LARGE SCALE GENOMIC DNA]</scope>
    <source>
        <strain evidence="4 6">NCTC11991</strain>
    </source>
</reference>
<dbReference type="EMBL" id="UGOY01000001">
    <property type="protein sequence ID" value="STY24153.1"/>
    <property type="molecule type" value="Genomic_DNA"/>
</dbReference>
<keyword evidence="5" id="KW-1185">Reference proteome</keyword>
<name>A0A378LBF3_9GAMM</name>
<dbReference type="Proteomes" id="UP000054820">
    <property type="component" value="Unassembled WGS sequence"/>
</dbReference>
<evidence type="ECO:0000313" key="6">
    <source>
        <dbReference type="Proteomes" id="UP000255110"/>
    </source>
</evidence>
<dbReference type="AlphaFoldDB" id="A0A378LBF3"/>
<keyword evidence="2" id="KW-0812">Transmembrane</keyword>
<feature type="transmembrane region" description="Helical" evidence="2">
    <location>
        <begin position="173"/>
        <end position="196"/>
    </location>
</feature>
<evidence type="ECO:0000313" key="5">
    <source>
        <dbReference type="Proteomes" id="UP000054820"/>
    </source>
</evidence>
<feature type="compositionally biased region" description="Basic and acidic residues" evidence="1">
    <location>
        <begin position="23"/>
        <end position="35"/>
    </location>
</feature>
<dbReference type="EMBL" id="LNYZ01000009">
    <property type="protein sequence ID" value="KTD78489.1"/>
    <property type="molecule type" value="Genomic_DNA"/>
</dbReference>
<feature type="compositionally biased region" description="Polar residues" evidence="1">
    <location>
        <begin position="143"/>
        <end position="160"/>
    </location>
</feature>
<feature type="compositionally biased region" description="Polar residues" evidence="1">
    <location>
        <begin position="126"/>
        <end position="135"/>
    </location>
</feature>
<organism evidence="4 6">
    <name type="scientific">Legionella steigerwaltii</name>
    <dbReference type="NCBI Taxonomy" id="460"/>
    <lineage>
        <taxon>Bacteria</taxon>
        <taxon>Pseudomonadati</taxon>
        <taxon>Pseudomonadota</taxon>
        <taxon>Gammaproteobacteria</taxon>
        <taxon>Legionellales</taxon>
        <taxon>Legionellaceae</taxon>
        <taxon>Legionella</taxon>
    </lineage>
</organism>
<keyword evidence="2" id="KW-0472">Membrane</keyword>
<evidence type="ECO:0000256" key="1">
    <source>
        <dbReference type="SAM" id="MobiDB-lite"/>
    </source>
</evidence>